<evidence type="ECO:0000313" key="2">
    <source>
        <dbReference type="Proteomes" id="UP000613740"/>
    </source>
</evidence>
<accession>A0A835W5F7</accession>
<proteinExistence type="predicted"/>
<protein>
    <submittedName>
        <fullName evidence="1">Uncharacterized protein</fullName>
    </submittedName>
</protein>
<evidence type="ECO:0000313" key="1">
    <source>
        <dbReference type="EMBL" id="KAG2441267.1"/>
    </source>
</evidence>
<dbReference type="AlphaFoldDB" id="A0A835W5F7"/>
<dbReference type="Proteomes" id="UP000613740">
    <property type="component" value="Unassembled WGS sequence"/>
</dbReference>
<name>A0A835W5F7_9CHLO</name>
<keyword evidence="2" id="KW-1185">Reference proteome</keyword>
<gene>
    <name evidence="1" type="ORF">HYH02_010109</name>
</gene>
<sequence>MMATMQSTVRAARSGLALAGRLPGTRCNFATDASASTVVYPGAPEESKEELEARKRRSVKAYLEEQFGRDDPDRSSLAVLLQQHGVVVKGGHAEAVRLIEALVVGRGIWKSYLHLICRVSTHVHGLIEKPTGYKAWHEMQ</sequence>
<comment type="caution">
    <text evidence="1">The sequence shown here is derived from an EMBL/GenBank/DDBJ whole genome shotgun (WGS) entry which is preliminary data.</text>
</comment>
<reference evidence="1" key="1">
    <citation type="journal article" date="2020" name="bioRxiv">
        <title>Comparative genomics of Chlamydomonas.</title>
        <authorList>
            <person name="Craig R.J."/>
            <person name="Hasan A.R."/>
            <person name="Ness R.W."/>
            <person name="Keightley P.D."/>
        </authorList>
    </citation>
    <scope>NUCLEOTIDE SEQUENCE</scope>
    <source>
        <strain evidence="1">CCAP 11/173</strain>
    </source>
</reference>
<dbReference type="EMBL" id="JAEHOD010000036">
    <property type="protein sequence ID" value="KAG2441267.1"/>
    <property type="molecule type" value="Genomic_DNA"/>
</dbReference>
<organism evidence="1 2">
    <name type="scientific">Chlamydomonas schloesseri</name>
    <dbReference type="NCBI Taxonomy" id="2026947"/>
    <lineage>
        <taxon>Eukaryota</taxon>
        <taxon>Viridiplantae</taxon>
        <taxon>Chlorophyta</taxon>
        <taxon>core chlorophytes</taxon>
        <taxon>Chlorophyceae</taxon>
        <taxon>CS clade</taxon>
        <taxon>Chlamydomonadales</taxon>
        <taxon>Chlamydomonadaceae</taxon>
        <taxon>Chlamydomonas</taxon>
    </lineage>
</organism>
<dbReference type="OrthoDB" id="542320at2759"/>